<dbReference type="InterPro" id="IPR026906">
    <property type="entry name" value="LRR_5"/>
</dbReference>
<dbReference type="Pfam" id="PF02368">
    <property type="entry name" value="Big_2"/>
    <property type="match status" value="3"/>
</dbReference>
<dbReference type="SUPFAM" id="SSF49373">
    <property type="entry name" value="Invasin/intimin cell-adhesion fragments"/>
    <property type="match status" value="4"/>
</dbReference>
<dbReference type="InterPro" id="IPR003343">
    <property type="entry name" value="Big_2"/>
</dbReference>
<dbReference type="PANTHER" id="PTHR45661">
    <property type="entry name" value="SURFACE ANTIGEN"/>
    <property type="match status" value="1"/>
</dbReference>
<dbReference type="SUPFAM" id="SSF52058">
    <property type="entry name" value="L domain-like"/>
    <property type="match status" value="1"/>
</dbReference>
<proteinExistence type="predicted"/>
<dbReference type="EMBL" id="DXBR01000094">
    <property type="protein sequence ID" value="HIZ40300.1"/>
    <property type="molecule type" value="Genomic_DNA"/>
</dbReference>
<feature type="compositionally biased region" description="Low complexity" evidence="1">
    <location>
        <begin position="1133"/>
        <end position="1149"/>
    </location>
</feature>
<accession>A0A9D2EMT6</accession>
<dbReference type="Proteomes" id="UP000824049">
    <property type="component" value="Unassembled WGS sequence"/>
</dbReference>
<feature type="compositionally biased region" description="Low complexity" evidence="1">
    <location>
        <begin position="1165"/>
        <end position="1179"/>
    </location>
</feature>
<feature type="domain" description="BIG2" evidence="2">
    <location>
        <begin position="1029"/>
        <end position="1103"/>
    </location>
</feature>
<organism evidence="3 4">
    <name type="scientific">Candidatus Anaerobutyricum stercoris</name>
    <dbReference type="NCBI Taxonomy" id="2838457"/>
    <lineage>
        <taxon>Bacteria</taxon>
        <taxon>Bacillati</taxon>
        <taxon>Bacillota</taxon>
        <taxon>Clostridia</taxon>
        <taxon>Lachnospirales</taxon>
        <taxon>Lachnospiraceae</taxon>
        <taxon>Anaerobutyricum</taxon>
    </lineage>
</organism>
<feature type="domain" description="BIG2" evidence="2">
    <location>
        <begin position="842"/>
        <end position="918"/>
    </location>
</feature>
<name>A0A9D2EMT6_9FIRM</name>
<dbReference type="Pfam" id="PF13306">
    <property type="entry name" value="LRR_5"/>
    <property type="match status" value="1"/>
</dbReference>
<evidence type="ECO:0000259" key="2">
    <source>
        <dbReference type="SMART" id="SM00635"/>
    </source>
</evidence>
<feature type="domain" description="BIG2" evidence="2">
    <location>
        <begin position="945"/>
        <end position="1023"/>
    </location>
</feature>
<dbReference type="Gene3D" id="2.160.20.110">
    <property type="match status" value="1"/>
</dbReference>
<feature type="compositionally biased region" description="Low complexity" evidence="1">
    <location>
        <begin position="1371"/>
        <end position="1402"/>
    </location>
</feature>
<reference evidence="3" key="1">
    <citation type="journal article" date="2021" name="PeerJ">
        <title>Extensive microbial diversity within the chicken gut microbiome revealed by metagenomics and culture.</title>
        <authorList>
            <person name="Gilroy R."/>
            <person name="Ravi A."/>
            <person name="Getino M."/>
            <person name="Pursley I."/>
            <person name="Horton D.L."/>
            <person name="Alikhan N.F."/>
            <person name="Baker D."/>
            <person name="Gharbi K."/>
            <person name="Hall N."/>
            <person name="Watson M."/>
            <person name="Adriaenssens E.M."/>
            <person name="Foster-Nyarko E."/>
            <person name="Jarju S."/>
            <person name="Secka A."/>
            <person name="Antonio M."/>
            <person name="Oren A."/>
            <person name="Chaudhuri R.R."/>
            <person name="La Ragione R."/>
            <person name="Hildebrand F."/>
            <person name="Pallen M.J."/>
        </authorList>
    </citation>
    <scope>NUCLEOTIDE SEQUENCE</scope>
    <source>
        <strain evidence="3">CHK179-28034</strain>
    </source>
</reference>
<sequence length="1740" mass="188937">MKRVWGFILTFILILNTVITPGISARAQNVVGAAAGTGATVVTGTADTDTTIRTAAMSRADKILGLEEYDEYGIGESDADIYEYQMNLKYPADYMVEAARKNLGFEGCVFILNNIFQEDATLNFSYYYELVLMSLLFEETKDASFLDVNEVENQKAVVELSKDFLEKFGPESDVDDEIDALEKLEKLSPDDFSQQEYLDGLKNIKVLQENKEILGIILDMAEDAADVLEYVQSLQRVVDLREELITFLGKMEKFSDNEHMIRALEDIREIYKAHQTNPEIAQNIIQSKTDKMSFRRMFRNMIELGWNEISKKDPAFFVVDVVLGIEFFTVEQLLCPEALSDSYAKMSAVWELEEAARAALLNVGERYEQNREVVTDDTRTLAGVFDAGWNFFTVLLDADCLSTLLFTKTFYSSGYYNILHNYSGSEDYEDYSKKIKKYQDYLAIWKNDISLYMEGLKPENRKVDGAVFNEHTTEIAVGDVYILDMQLFPEDASDQYVRYGIVEGEDAAEQENIAEDKTVSDEKLVTENKYVKIEGNKLTALLPGTVQIEGIAGDSRQRDVTTINIAMGGVSAKGLRFRVEDGKAIITGYEGTDAKVVVDGYIQGVGSMAMFPVTAIESFSDEDGKNDTVREIVLSPSVTEIGDRAFYQCSSLEKINLENVKKLGDFAFAECSSIKDVKLTKVSEIGDAAFMQCNNLEEVIFKNKNDTVIGSSVFTDCISLRKVDLSESALEIIPQNFCSGCSELKEVIWPKNLEGIQEGGFYNCGFEEMVLPDTIEFLGPGAVSGCKNLETLVLPSSIKNMMDSPLIYENSENTLYYVEKGSYIHNLFREWINEGYRFYIRMIEHLSAEKTAYTVSVGETLTIPYRKAPVLSDEVITFTSSNSSIASITPDGVLTAKKPGTVTLTLTSSYGQTFSGCKVTVTEGSGSSGSPSSNTGQNGKTVIKAKTIKKVKQSKKIKTATVGKSVQLKVKLSPANATEKPVWTSSKPKVATVSQDGKVIPKKKGKTKITARIANGKKVTWKIKVKELKAKKISLKKKVTLYEGETLKLKAKLKPKGSTAKIKWKSSKKKVASVSKNGTVTARKKGKAVITAQLPNGKKAKCKVTVKKAVPQSSDSAGGNKNNNSGNTGGYNGQNNTGGNSNSSNTPGTQPGGETGNSGGGSGTSGDSQSPGDSGGQNPDEGQNPGGDNSNDENVPTKLTLATDNLTLKGRWQTITLSAEEETEIHVGDEVEITAEPDSFYGDSQILDAEITEGNDMQRIHWSSADETIVKVYNGGLVRGVRTGTTTVTATTTDGTTAECQVTVEGADLQWKSSDTEVAEISSVDSDDRTAHITAGKEGTADITVYSGSYQSTCRLTVSADSTDPEEPTDPTDSTEPTEPTDPTDSTEPTEPTDPTDSTEPTEPTDPDDSEDPDNPDAKPISTAEDLKAIANDLDGDYILTNDIDISGENWTPIGTREEPFNGTLDGDGHTISGLTIKEDSFTTTETDYYSSYCYYGLFGMAKKSGDQVKISHLTVQGNIVLTEAAEDETVKNRDIFVGGFVGDAKSGIEFVDCTSQVNITVDIKQTENRSTTVRAGGITGGGSENNVHIYFTECCNEGNLDVQIYGGSAWAMIGGLQGDSGVDVNFYNCKNSGKIRGNGQASGGVSVYAGGIVGRFLVSYELIQCENHGNVSAFADTEADDSVVGTFQSVAGGIIGYSGKTAVVVTEPLNTGTITAISPNPIVKVASGEIQGKIVGDPW</sequence>
<feature type="domain" description="BIG2" evidence="2">
    <location>
        <begin position="1227"/>
        <end position="1302"/>
    </location>
</feature>
<feature type="compositionally biased region" description="Gly residues" evidence="1">
    <location>
        <begin position="1150"/>
        <end position="1164"/>
    </location>
</feature>
<feature type="compositionally biased region" description="Acidic residues" evidence="1">
    <location>
        <begin position="1403"/>
        <end position="1415"/>
    </location>
</feature>
<feature type="region of interest" description="Disordered" evidence="1">
    <location>
        <begin position="1357"/>
        <end position="1421"/>
    </location>
</feature>
<dbReference type="Gene3D" id="3.80.10.10">
    <property type="entry name" value="Ribonuclease Inhibitor"/>
    <property type="match status" value="2"/>
</dbReference>
<dbReference type="Gene3D" id="2.60.40.1080">
    <property type="match status" value="5"/>
</dbReference>
<evidence type="ECO:0000313" key="3">
    <source>
        <dbReference type="EMBL" id="HIZ40300.1"/>
    </source>
</evidence>
<feature type="compositionally biased region" description="Low complexity" evidence="1">
    <location>
        <begin position="1107"/>
        <end position="1126"/>
    </location>
</feature>
<dbReference type="SMART" id="SM00635">
    <property type="entry name" value="BID_2"/>
    <property type="match status" value="4"/>
</dbReference>
<gene>
    <name evidence="3" type="ORF">H9968_10365</name>
</gene>
<dbReference type="InterPro" id="IPR008964">
    <property type="entry name" value="Invasin/intimin_cell_adhesion"/>
</dbReference>
<comment type="caution">
    <text evidence="3">The sequence shown here is derived from an EMBL/GenBank/DDBJ whole genome shotgun (WGS) entry which is preliminary data.</text>
</comment>
<dbReference type="PANTHER" id="PTHR45661:SF3">
    <property type="entry name" value="IG-LIKE DOMAIN-CONTAINING PROTEIN"/>
    <property type="match status" value="1"/>
</dbReference>
<dbReference type="InterPro" id="IPR053139">
    <property type="entry name" value="Surface_bspA-like"/>
</dbReference>
<feature type="region of interest" description="Disordered" evidence="1">
    <location>
        <begin position="1098"/>
        <end position="1196"/>
    </location>
</feature>
<evidence type="ECO:0000256" key="1">
    <source>
        <dbReference type="SAM" id="MobiDB-lite"/>
    </source>
</evidence>
<reference evidence="3" key="2">
    <citation type="submission" date="2021-04" db="EMBL/GenBank/DDBJ databases">
        <authorList>
            <person name="Gilroy R."/>
        </authorList>
    </citation>
    <scope>NUCLEOTIDE SEQUENCE</scope>
    <source>
        <strain evidence="3">CHK179-28034</strain>
    </source>
</reference>
<dbReference type="InterPro" id="IPR032675">
    <property type="entry name" value="LRR_dom_sf"/>
</dbReference>
<protein>
    <submittedName>
        <fullName evidence="3">Leucine-rich repeat protein</fullName>
    </submittedName>
</protein>
<evidence type="ECO:0000313" key="4">
    <source>
        <dbReference type="Proteomes" id="UP000824049"/>
    </source>
</evidence>